<feature type="transmembrane region" description="Helical" evidence="10">
    <location>
        <begin position="128"/>
        <end position="147"/>
    </location>
</feature>
<evidence type="ECO:0000256" key="1">
    <source>
        <dbReference type="ARBA" id="ARBA00004434"/>
    </source>
</evidence>
<organism evidence="11 12">
    <name type="scientific">Ascaris lumbricoides</name>
    <name type="common">Giant roundworm</name>
    <dbReference type="NCBI Taxonomy" id="6252"/>
    <lineage>
        <taxon>Eukaryota</taxon>
        <taxon>Metazoa</taxon>
        <taxon>Ecdysozoa</taxon>
        <taxon>Nematoda</taxon>
        <taxon>Chromadorea</taxon>
        <taxon>Rhabditida</taxon>
        <taxon>Spirurina</taxon>
        <taxon>Ascaridomorpha</taxon>
        <taxon>Ascaridoidea</taxon>
        <taxon>Ascarididae</taxon>
        <taxon>Ascaris</taxon>
    </lineage>
</organism>
<dbReference type="SUPFAM" id="SSF81406">
    <property type="entry name" value="Mitochondrial cytochrome c oxidase subunit IV"/>
    <property type="match status" value="1"/>
</dbReference>
<keyword evidence="7" id="KW-0560">Oxidoreductase</keyword>
<evidence type="ECO:0000256" key="10">
    <source>
        <dbReference type="RuleBase" id="RU367145"/>
    </source>
</evidence>
<dbReference type="Gene3D" id="1.10.442.10">
    <property type="entry name" value="Cytochrome c oxidase subunit IV"/>
    <property type="match status" value="1"/>
</dbReference>
<dbReference type="InterPro" id="IPR013288">
    <property type="entry name" value="Cyt_c_oxidase_su4"/>
</dbReference>
<protein>
    <recommendedName>
        <fullName evidence="10">Cytochrome c oxidase subunit 4</fullName>
    </recommendedName>
</protein>
<keyword evidence="4 10" id="KW-0999">Mitochondrion inner membrane</keyword>
<dbReference type="PANTHER" id="PTHR10707">
    <property type="entry name" value="CYTOCHROME C OXIDASE SUBUNIT IV"/>
    <property type="match status" value="1"/>
</dbReference>
<evidence type="ECO:0000313" key="12">
    <source>
        <dbReference type="WBParaSite" id="ALUE_0000458101-mRNA-1"/>
    </source>
</evidence>
<reference evidence="12" key="1">
    <citation type="submission" date="2023-03" db="UniProtKB">
        <authorList>
            <consortium name="WormBaseParasite"/>
        </authorList>
    </citation>
    <scope>IDENTIFICATION</scope>
</reference>
<dbReference type="InterPro" id="IPR004203">
    <property type="entry name" value="Cyt_c_oxidase_su4_fam"/>
</dbReference>
<dbReference type="FunFam" id="1.10.442.10:FF:000001">
    <property type="entry name" value="Cytochrome c oxidase subunit 4 isoform 1"/>
    <property type="match status" value="1"/>
</dbReference>
<evidence type="ECO:0000256" key="7">
    <source>
        <dbReference type="ARBA" id="ARBA00023002"/>
    </source>
</evidence>
<evidence type="ECO:0000256" key="4">
    <source>
        <dbReference type="ARBA" id="ARBA00022792"/>
    </source>
</evidence>
<evidence type="ECO:0000256" key="9">
    <source>
        <dbReference type="ARBA" id="ARBA00023136"/>
    </source>
</evidence>
<accession>A0A9J2P4G0</accession>
<dbReference type="WBParaSite" id="ALUE_0000458101-mRNA-1">
    <property type="protein sequence ID" value="ALUE_0000458101-mRNA-1"/>
    <property type="gene ID" value="ALUE_0000458101"/>
</dbReference>
<dbReference type="PRINTS" id="PR01873">
    <property type="entry name" value="CYTCOXIDASE4"/>
</dbReference>
<keyword evidence="6 10" id="KW-1133">Transmembrane helix</keyword>
<comment type="similarity">
    <text evidence="2 10">Belongs to the cytochrome c oxidase IV family.</text>
</comment>
<dbReference type="InterPro" id="IPR036639">
    <property type="entry name" value="Cyt_c_oxidase_su4_sf"/>
</dbReference>
<proteinExistence type="inferred from homology"/>
<dbReference type="Proteomes" id="UP000036681">
    <property type="component" value="Unplaced"/>
</dbReference>
<dbReference type="PANTHER" id="PTHR10707:SF10">
    <property type="entry name" value="CYTOCHROME C OXIDASE SUBUNIT 4"/>
    <property type="match status" value="1"/>
</dbReference>
<dbReference type="GO" id="GO:0016491">
    <property type="term" value="F:oxidoreductase activity"/>
    <property type="evidence" value="ECO:0007669"/>
    <property type="project" value="UniProtKB-KW"/>
</dbReference>
<comment type="pathway">
    <text evidence="10">Energy metabolism; oxidative phosphorylation.</text>
</comment>
<dbReference type="CDD" id="cd00922">
    <property type="entry name" value="Cyt_c_Oxidase_IV"/>
    <property type="match status" value="1"/>
</dbReference>
<sequence length="236" mass="27919">MQARVQFEEMTLSRSLLFPRLMAQSLLARRALHASTRTASGHHLEHWWGPEKAAGREVVGFGSTGDEVYQDRLDYWYPAIRFRVEDDKIRPIRSKEKGDWKKLTTEEKKLLYRYSFRQTLAEFEAPSGYWKVIAATVFTVIALATFYSTFLNRFVYPDIPPTFQNEYKEAQVERMLVLQKDPFDLARFFENSGLLFFKRFFNDICRISLPYVHLVNDKRMYKCIWCSIFMVECAVD</sequence>
<keyword evidence="5" id="KW-0809">Transit peptide</keyword>
<comment type="function">
    <text evidence="10">Component of the cytochrome c oxidase, the last enzyme in the mitochondrial electron transport chain which drives oxidative phosphorylation.</text>
</comment>
<comment type="subcellular location">
    <subcellularLocation>
        <location evidence="1 10">Mitochondrion inner membrane</location>
        <topology evidence="1 10">Single-pass membrane protein</topology>
    </subcellularLocation>
</comment>
<dbReference type="GO" id="GO:0005743">
    <property type="term" value="C:mitochondrial inner membrane"/>
    <property type="evidence" value="ECO:0007669"/>
    <property type="project" value="UniProtKB-SubCell"/>
</dbReference>
<evidence type="ECO:0000256" key="5">
    <source>
        <dbReference type="ARBA" id="ARBA00022946"/>
    </source>
</evidence>
<evidence type="ECO:0000256" key="3">
    <source>
        <dbReference type="ARBA" id="ARBA00022692"/>
    </source>
</evidence>
<name>A0A9J2P4G0_ASCLU</name>
<dbReference type="GO" id="GO:0006123">
    <property type="term" value="P:mitochondrial electron transport, cytochrome c to oxygen"/>
    <property type="evidence" value="ECO:0007669"/>
    <property type="project" value="InterPro"/>
</dbReference>
<keyword evidence="8 10" id="KW-0496">Mitochondrion</keyword>
<evidence type="ECO:0000256" key="8">
    <source>
        <dbReference type="ARBA" id="ARBA00023128"/>
    </source>
</evidence>
<dbReference type="AlphaFoldDB" id="A0A9J2P4G0"/>
<dbReference type="GO" id="GO:0045277">
    <property type="term" value="C:respiratory chain complex IV"/>
    <property type="evidence" value="ECO:0007669"/>
    <property type="project" value="InterPro"/>
</dbReference>
<comment type="subunit">
    <text evidence="10">Component of the cytochrome c oxidase (complex IV, CIV), a multisubunit enzyme composed of 14 subunits.</text>
</comment>
<evidence type="ECO:0000256" key="6">
    <source>
        <dbReference type="ARBA" id="ARBA00022989"/>
    </source>
</evidence>
<dbReference type="Pfam" id="PF02936">
    <property type="entry name" value="COX4"/>
    <property type="match status" value="1"/>
</dbReference>
<keyword evidence="3 10" id="KW-0812">Transmembrane</keyword>
<keyword evidence="9 10" id="KW-0472">Membrane</keyword>
<evidence type="ECO:0000313" key="11">
    <source>
        <dbReference type="Proteomes" id="UP000036681"/>
    </source>
</evidence>
<evidence type="ECO:0000256" key="2">
    <source>
        <dbReference type="ARBA" id="ARBA00008135"/>
    </source>
</evidence>
<keyword evidence="11" id="KW-1185">Reference proteome</keyword>